<dbReference type="InterPro" id="IPR023459">
    <property type="entry name" value="Tscrpt_elong_fac_GreA/B_fam"/>
</dbReference>
<organism evidence="3 4">
    <name type="scientific">Candidatus Kaiserbacteria bacterium CG_4_9_14_0_2_um_filter_41_32</name>
    <dbReference type="NCBI Taxonomy" id="1974601"/>
    <lineage>
        <taxon>Bacteria</taxon>
        <taxon>Candidatus Kaiseribacteriota</taxon>
    </lineage>
</organism>
<dbReference type="InterPro" id="IPR001437">
    <property type="entry name" value="Tscrpt_elong_fac_GreA/B_C"/>
</dbReference>
<protein>
    <recommendedName>
        <fullName evidence="2">Transcription elongation factor GreA/GreB C-terminal domain-containing protein</fullName>
    </recommendedName>
</protein>
<gene>
    <name evidence="3" type="ORF">CO026_00645</name>
</gene>
<name>A0A2M8FFG1_9BACT</name>
<sequence length="156" mass="17647">MYKFFKEDLDALDFKIKELRATIREAGQQMGAATEDGEREHDNPELDDAMRRFEMWSKHLRDMNEIRGKAEIVNLSEVRTERVSVGCDVSFVDQDGDEKTISIGSFMPSEASTAISYNAPIAKILIGLKVGEYREGTIAGKHVEFEVLSIKITPHH</sequence>
<evidence type="ECO:0000313" key="4">
    <source>
        <dbReference type="Proteomes" id="UP000230391"/>
    </source>
</evidence>
<feature type="domain" description="Transcription elongation factor GreA/GreB C-terminal" evidence="2">
    <location>
        <begin position="80"/>
        <end position="151"/>
    </location>
</feature>
<proteinExistence type="predicted"/>
<comment type="caution">
    <text evidence="3">The sequence shown here is derived from an EMBL/GenBank/DDBJ whole genome shotgun (WGS) entry which is preliminary data.</text>
</comment>
<dbReference type="AlphaFoldDB" id="A0A2M8FFG1"/>
<evidence type="ECO:0000256" key="1">
    <source>
        <dbReference type="SAM" id="Coils"/>
    </source>
</evidence>
<dbReference type="Pfam" id="PF01272">
    <property type="entry name" value="GreA_GreB"/>
    <property type="match status" value="1"/>
</dbReference>
<evidence type="ECO:0000313" key="3">
    <source>
        <dbReference type="EMBL" id="PJC56379.1"/>
    </source>
</evidence>
<reference evidence="4" key="1">
    <citation type="submission" date="2017-09" db="EMBL/GenBank/DDBJ databases">
        <title>Depth-based differentiation of microbial function through sediment-hosted aquifers and enrichment of novel symbionts in the deep terrestrial subsurface.</title>
        <authorList>
            <person name="Probst A.J."/>
            <person name="Ladd B."/>
            <person name="Jarett J.K."/>
            <person name="Geller-Mcgrath D.E."/>
            <person name="Sieber C.M.K."/>
            <person name="Emerson J.B."/>
            <person name="Anantharaman K."/>
            <person name="Thomas B.C."/>
            <person name="Malmstrom R."/>
            <person name="Stieglmeier M."/>
            <person name="Klingl A."/>
            <person name="Woyke T."/>
            <person name="Ryan C.M."/>
            <person name="Banfield J.F."/>
        </authorList>
    </citation>
    <scope>NUCLEOTIDE SEQUENCE [LARGE SCALE GENOMIC DNA]</scope>
</reference>
<dbReference type="PIRSF" id="PIRSF006092">
    <property type="entry name" value="GreA_GreB"/>
    <property type="match status" value="1"/>
</dbReference>
<dbReference type="GO" id="GO:0032784">
    <property type="term" value="P:regulation of DNA-templated transcription elongation"/>
    <property type="evidence" value="ECO:0007669"/>
    <property type="project" value="InterPro"/>
</dbReference>
<dbReference type="InterPro" id="IPR036953">
    <property type="entry name" value="GreA/GreB_C_sf"/>
</dbReference>
<feature type="coiled-coil region" evidence="1">
    <location>
        <begin position="9"/>
        <end position="36"/>
    </location>
</feature>
<dbReference type="GO" id="GO:0070063">
    <property type="term" value="F:RNA polymerase binding"/>
    <property type="evidence" value="ECO:0007669"/>
    <property type="project" value="InterPro"/>
</dbReference>
<dbReference type="GO" id="GO:0003677">
    <property type="term" value="F:DNA binding"/>
    <property type="evidence" value="ECO:0007669"/>
    <property type="project" value="InterPro"/>
</dbReference>
<accession>A0A2M8FFG1</accession>
<evidence type="ECO:0000259" key="2">
    <source>
        <dbReference type="Pfam" id="PF01272"/>
    </source>
</evidence>
<dbReference type="EMBL" id="PFRD01000032">
    <property type="protein sequence ID" value="PJC56379.1"/>
    <property type="molecule type" value="Genomic_DNA"/>
</dbReference>
<dbReference type="SUPFAM" id="SSF54534">
    <property type="entry name" value="FKBP-like"/>
    <property type="match status" value="1"/>
</dbReference>
<keyword evidence="1" id="KW-0175">Coiled coil</keyword>
<dbReference type="Gene3D" id="3.10.50.30">
    <property type="entry name" value="Transcription elongation factor, GreA/GreB, C-terminal domain"/>
    <property type="match status" value="1"/>
</dbReference>
<dbReference type="GO" id="GO:0006354">
    <property type="term" value="P:DNA-templated transcription elongation"/>
    <property type="evidence" value="ECO:0007669"/>
    <property type="project" value="TreeGrafter"/>
</dbReference>
<dbReference type="Proteomes" id="UP000230391">
    <property type="component" value="Unassembled WGS sequence"/>
</dbReference>
<dbReference type="PANTHER" id="PTHR30437:SF4">
    <property type="entry name" value="TRANSCRIPTION ELONGATION FACTOR GREA"/>
    <property type="match status" value="1"/>
</dbReference>
<dbReference type="PANTHER" id="PTHR30437">
    <property type="entry name" value="TRANSCRIPTION ELONGATION FACTOR GREA"/>
    <property type="match status" value="1"/>
</dbReference>